<organism evidence="7 8">
    <name type="scientific">Gnathostoma spinigerum</name>
    <dbReference type="NCBI Taxonomy" id="75299"/>
    <lineage>
        <taxon>Eukaryota</taxon>
        <taxon>Metazoa</taxon>
        <taxon>Ecdysozoa</taxon>
        <taxon>Nematoda</taxon>
        <taxon>Chromadorea</taxon>
        <taxon>Rhabditida</taxon>
        <taxon>Spirurina</taxon>
        <taxon>Gnathostomatomorpha</taxon>
        <taxon>Gnathostomatoidea</taxon>
        <taxon>Gnathostomatidae</taxon>
        <taxon>Gnathostoma</taxon>
    </lineage>
</organism>
<feature type="transmembrane region" description="Helical" evidence="5">
    <location>
        <begin position="181"/>
        <end position="206"/>
    </location>
</feature>
<feature type="transmembrane region" description="Helical" evidence="5">
    <location>
        <begin position="266"/>
        <end position="292"/>
    </location>
</feature>
<gene>
    <name evidence="7" type="ORF">AB6A40_001756</name>
</gene>
<feature type="transmembrane region" description="Helical" evidence="5">
    <location>
        <begin position="139"/>
        <end position="161"/>
    </location>
</feature>
<keyword evidence="4 5" id="KW-0472">Membrane</keyword>
<dbReference type="InterPro" id="IPR000276">
    <property type="entry name" value="GPCR_Rhodpsn"/>
</dbReference>
<feature type="transmembrane region" description="Helical" evidence="5">
    <location>
        <begin position="96"/>
        <end position="118"/>
    </location>
</feature>
<dbReference type="GO" id="GO:0016020">
    <property type="term" value="C:membrane"/>
    <property type="evidence" value="ECO:0007669"/>
    <property type="project" value="UniProtKB-SubCell"/>
</dbReference>
<dbReference type="CDD" id="cd00637">
    <property type="entry name" value="7tm_classA_rhodopsin-like"/>
    <property type="match status" value="1"/>
</dbReference>
<keyword evidence="2 5" id="KW-0812">Transmembrane</keyword>
<reference evidence="7 8" key="1">
    <citation type="submission" date="2024-08" db="EMBL/GenBank/DDBJ databases">
        <title>Gnathostoma spinigerum genome.</title>
        <authorList>
            <person name="Gonzalez-Bertolin B."/>
            <person name="Monzon S."/>
            <person name="Zaballos A."/>
            <person name="Jimenez P."/>
            <person name="Dekumyoy P."/>
            <person name="Varona S."/>
            <person name="Cuesta I."/>
            <person name="Sumanam S."/>
            <person name="Adisakwattana P."/>
            <person name="Gasser R.B."/>
            <person name="Hernandez-Gonzalez A."/>
            <person name="Young N.D."/>
            <person name="Perteguer M.J."/>
        </authorList>
    </citation>
    <scope>NUCLEOTIDE SEQUENCE [LARGE SCALE GENOMIC DNA]</scope>
    <source>
        <strain evidence="7">AL3</strain>
        <tissue evidence="7">Liver</tissue>
    </source>
</reference>
<evidence type="ECO:0000313" key="7">
    <source>
        <dbReference type="EMBL" id="MFH4975047.1"/>
    </source>
</evidence>
<sequence>MNISGTIVSDNVTEMEENVDASKEMTPSEQLFYLCCGIIGFQFNFIVLYIAIRHVDTRDRPRQIIVMNMTAADLLMCLVYMTSRPYLYRTPILLCYPYYVLICAVQLCSCINLLWLNVDKFLFIQFPLHYYQIVTRQRLLILSFVTWLTVIGSVMFCYSFMSFQEIPGMPRRCDLVILPPSIYTGVCVAYIIIIVSCFIVSFIIFVIARKSVNTKKKKTARMFRQLFFVFSSTLWTFITCLPYRMLYLSDIIMWHVEGDNYMRSDVFQTITTFFFFVLVVGTVMNPLITILMQRIYRIHLLRYSDRARKLTRHSETFFEGGSNRTSVIAELRNRWSMERKSVPCEQIHISLKRKSRA</sequence>
<dbReference type="Gene3D" id="1.20.1070.10">
    <property type="entry name" value="Rhodopsin 7-helix transmembrane proteins"/>
    <property type="match status" value="1"/>
</dbReference>
<evidence type="ECO:0000313" key="8">
    <source>
        <dbReference type="Proteomes" id="UP001608902"/>
    </source>
</evidence>
<dbReference type="SUPFAM" id="SSF81321">
    <property type="entry name" value="Family A G protein-coupled receptor-like"/>
    <property type="match status" value="1"/>
</dbReference>
<evidence type="ECO:0000256" key="5">
    <source>
        <dbReference type="SAM" id="Phobius"/>
    </source>
</evidence>
<proteinExistence type="predicted"/>
<feature type="domain" description="G-protein coupled receptors family 1 profile" evidence="6">
    <location>
        <begin position="43"/>
        <end position="289"/>
    </location>
</feature>
<comment type="caution">
    <text evidence="7">The sequence shown here is derived from an EMBL/GenBank/DDBJ whole genome shotgun (WGS) entry which is preliminary data.</text>
</comment>
<evidence type="ECO:0000259" key="6">
    <source>
        <dbReference type="PROSITE" id="PS50262"/>
    </source>
</evidence>
<keyword evidence="3 5" id="KW-1133">Transmembrane helix</keyword>
<keyword evidence="8" id="KW-1185">Reference proteome</keyword>
<dbReference type="PRINTS" id="PR00237">
    <property type="entry name" value="GPCRRHODOPSN"/>
</dbReference>
<dbReference type="PROSITE" id="PS50262">
    <property type="entry name" value="G_PROTEIN_RECEP_F1_2"/>
    <property type="match status" value="1"/>
</dbReference>
<evidence type="ECO:0000256" key="2">
    <source>
        <dbReference type="ARBA" id="ARBA00022692"/>
    </source>
</evidence>
<protein>
    <recommendedName>
        <fullName evidence="6">G-protein coupled receptors family 1 profile domain-containing protein</fullName>
    </recommendedName>
</protein>
<comment type="subcellular location">
    <subcellularLocation>
        <location evidence="1">Membrane</location>
    </subcellularLocation>
</comment>
<evidence type="ECO:0000256" key="3">
    <source>
        <dbReference type="ARBA" id="ARBA00022989"/>
    </source>
</evidence>
<name>A0ABD6EEC5_9BILA</name>
<evidence type="ECO:0000256" key="1">
    <source>
        <dbReference type="ARBA" id="ARBA00004370"/>
    </source>
</evidence>
<dbReference type="PANTHER" id="PTHR21643:SF2">
    <property type="entry name" value="G-PROTEIN COUPLED RECEPTOR AEX-2"/>
    <property type="match status" value="1"/>
</dbReference>
<accession>A0ABD6EEC5</accession>
<dbReference type="AlphaFoldDB" id="A0ABD6EEC5"/>
<dbReference type="EMBL" id="JBGFUD010000687">
    <property type="protein sequence ID" value="MFH4975047.1"/>
    <property type="molecule type" value="Genomic_DNA"/>
</dbReference>
<dbReference type="InterPro" id="IPR039952">
    <property type="entry name" value="Aex-2"/>
</dbReference>
<feature type="transmembrane region" description="Helical" evidence="5">
    <location>
        <begin position="64"/>
        <end position="81"/>
    </location>
</feature>
<evidence type="ECO:0000256" key="4">
    <source>
        <dbReference type="ARBA" id="ARBA00023136"/>
    </source>
</evidence>
<dbReference type="Proteomes" id="UP001608902">
    <property type="component" value="Unassembled WGS sequence"/>
</dbReference>
<dbReference type="PANTHER" id="PTHR21643">
    <property type="entry name" value="G-PROTEIN COUPLED RECEPTORS FAMILY 1 PROFILE DOMAIN-CONTAINING PROTEIN-RELATED"/>
    <property type="match status" value="1"/>
</dbReference>
<dbReference type="InterPro" id="IPR017452">
    <property type="entry name" value="GPCR_Rhodpsn_7TM"/>
</dbReference>
<dbReference type="Pfam" id="PF00001">
    <property type="entry name" value="7tm_1"/>
    <property type="match status" value="1"/>
</dbReference>
<feature type="transmembrane region" description="Helical" evidence="5">
    <location>
        <begin position="226"/>
        <end position="246"/>
    </location>
</feature>
<feature type="transmembrane region" description="Helical" evidence="5">
    <location>
        <begin position="31"/>
        <end position="52"/>
    </location>
</feature>